<evidence type="ECO:0000256" key="2">
    <source>
        <dbReference type="ARBA" id="ARBA00022617"/>
    </source>
</evidence>
<evidence type="ECO:0000256" key="6">
    <source>
        <dbReference type="ARBA" id="ARBA00023004"/>
    </source>
</evidence>
<dbReference type="InterPro" id="IPR051263">
    <property type="entry name" value="C-type_cytochrome_biogenesis"/>
</dbReference>
<comment type="similarity">
    <text evidence="1 9">Belongs to the CcmH/CycL/Ccl2/NrfF family.</text>
</comment>
<feature type="signal peptide" evidence="9">
    <location>
        <begin position="1"/>
        <end position="31"/>
    </location>
</feature>
<keyword evidence="6 9" id="KW-0408">Iron</keyword>
<keyword evidence="2 9" id="KW-0349">Heme</keyword>
<comment type="subcellular location">
    <subcellularLocation>
        <location evidence="8">Membrane</location>
        <topology evidence="8">Single-pass membrane protein</topology>
        <orientation evidence="8">Periplasmic side</orientation>
    </subcellularLocation>
</comment>
<keyword evidence="5" id="KW-0201">Cytochrome c-type biogenesis</keyword>
<keyword evidence="9" id="KW-0472">Membrane</keyword>
<dbReference type="GO" id="GO:0017004">
    <property type="term" value="P:cytochrome complex assembly"/>
    <property type="evidence" value="ECO:0007669"/>
    <property type="project" value="UniProtKB-KW"/>
</dbReference>
<proteinExistence type="inferred from homology"/>
<dbReference type="Pfam" id="PF03918">
    <property type="entry name" value="CcmH"/>
    <property type="match status" value="1"/>
</dbReference>
<dbReference type="CDD" id="cd16378">
    <property type="entry name" value="CcmH_N"/>
    <property type="match status" value="1"/>
</dbReference>
<evidence type="ECO:0000313" key="12">
    <source>
        <dbReference type="Proteomes" id="UP000681356"/>
    </source>
</evidence>
<dbReference type="Proteomes" id="UP000681356">
    <property type="component" value="Unassembled WGS sequence"/>
</dbReference>
<dbReference type="EMBL" id="JAGTUU010000001">
    <property type="protein sequence ID" value="MBS0123035.1"/>
    <property type="molecule type" value="Genomic_DNA"/>
</dbReference>
<dbReference type="InterPro" id="IPR038297">
    <property type="entry name" value="CcmH/CycL/NrfF/Ccl2_sf"/>
</dbReference>
<dbReference type="InterPro" id="IPR005616">
    <property type="entry name" value="CcmH/CycL/Ccl2/NrfF_N"/>
</dbReference>
<keyword evidence="4 9" id="KW-0732">Signal</keyword>
<evidence type="ECO:0000256" key="9">
    <source>
        <dbReference type="RuleBase" id="RU364112"/>
    </source>
</evidence>
<evidence type="ECO:0000313" key="11">
    <source>
        <dbReference type="EMBL" id="MBS0123035.1"/>
    </source>
</evidence>
<comment type="caution">
    <text evidence="11">The sequence shown here is derived from an EMBL/GenBank/DDBJ whole genome shotgun (WGS) entry which is preliminary data.</text>
</comment>
<dbReference type="GO" id="GO:0005886">
    <property type="term" value="C:plasma membrane"/>
    <property type="evidence" value="ECO:0007669"/>
    <property type="project" value="TreeGrafter"/>
</dbReference>
<feature type="domain" description="CcmH/CycL/Ccl2/NrfF N-terminal" evidence="10">
    <location>
        <begin position="19"/>
        <end position="160"/>
    </location>
</feature>
<evidence type="ECO:0000256" key="1">
    <source>
        <dbReference type="ARBA" id="ARBA00010342"/>
    </source>
</evidence>
<protein>
    <recommendedName>
        <fullName evidence="9">Cytochrome c-type biogenesis protein</fullName>
    </recommendedName>
</protein>
<dbReference type="AlphaFoldDB" id="A0A8J7W8V4"/>
<evidence type="ECO:0000256" key="5">
    <source>
        <dbReference type="ARBA" id="ARBA00022748"/>
    </source>
</evidence>
<dbReference type="GO" id="GO:0046872">
    <property type="term" value="F:metal ion binding"/>
    <property type="evidence" value="ECO:0007669"/>
    <property type="project" value="UniProtKB-KW"/>
</dbReference>
<sequence>MNPLRGLRGKTPALVLAVCLALSGAPLPAVQPDEMLSDPALEARAREISEGLRCLVCQNESIDESNASLARDLRILVRERIMEGDSDTEVVDFIVDRYGEFVLLKPTTGGWNVLLWAAGPALFVMALGIGIVYVRRRASAVAPGEAGLSEAERQRLKELLGE</sequence>
<keyword evidence="3 9" id="KW-0479">Metal-binding</keyword>
<feature type="transmembrane region" description="Helical" evidence="9">
    <location>
        <begin position="113"/>
        <end position="134"/>
    </location>
</feature>
<organism evidence="11 12">
    <name type="scientific">Thetidibacter halocola</name>
    <dbReference type="NCBI Taxonomy" id="2827239"/>
    <lineage>
        <taxon>Bacteria</taxon>
        <taxon>Pseudomonadati</taxon>
        <taxon>Pseudomonadota</taxon>
        <taxon>Alphaproteobacteria</taxon>
        <taxon>Rhodobacterales</taxon>
        <taxon>Roseobacteraceae</taxon>
        <taxon>Thetidibacter</taxon>
    </lineage>
</organism>
<evidence type="ECO:0000259" key="10">
    <source>
        <dbReference type="Pfam" id="PF03918"/>
    </source>
</evidence>
<evidence type="ECO:0000256" key="4">
    <source>
        <dbReference type="ARBA" id="ARBA00022729"/>
    </source>
</evidence>
<dbReference type="FunFam" id="1.10.8.640:FF:000001">
    <property type="entry name" value="Cytochrome c-type biogenesis protein"/>
    <property type="match status" value="1"/>
</dbReference>
<gene>
    <name evidence="11" type="ORF">KB874_02720</name>
</gene>
<feature type="chain" id="PRO_5035341854" description="Cytochrome c-type biogenesis protein" evidence="9">
    <location>
        <begin position="32"/>
        <end position="162"/>
    </location>
</feature>
<dbReference type="Gene3D" id="1.10.8.640">
    <property type="entry name" value="Cytochrome C biogenesis protein"/>
    <property type="match status" value="1"/>
</dbReference>
<reference evidence="11" key="1">
    <citation type="submission" date="2021-04" db="EMBL/GenBank/DDBJ databases">
        <authorList>
            <person name="Yoon J."/>
        </authorList>
    </citation>
    <scope>NUCLEOTIDE SEQUENCE</scope>
    <source>
        <strain evidence="11">KMU-90</strain>
    </source>
</reference>
<evidence type="ECO:0000256" key="7">
    <source>
        <dbReference type="ARBA" id="ARBA00037230"/>
    </source>
</evidence>
<keyword evidence="9" id="KW-0812">Transmembrane</keyword>
<accession>A0A8J7W8V4</accession>
<evidence type="ECO:0000256" key="8">
    <source>
        <dbReference type="ARBA" id="ARBA00060491"/>
    </source>
</evidence>
<comment type="function">
    <text evidence="7">Required for the biogenesis of c-type cytochromes. Possible subunit of a heme lyase.</text>
</comment>
<keyword evidence="9" id="KW-1133">Transmembrane helix</keyword>
<name>A0A8J7W8V4_9RHOB</name>
<dbReference type="PANTHER" id="PTHR47870:SF1">
    <property type="entry name" value="CYTOCHROME C-TYPE BIOGENESIS PROTEIN CCMH"/>
    <property type="match status" value="1"/>
</dbReference>
<evidence type="ECO:0000256" key="3">
    <source>
        <dbReference type="ARBA" id="ARBA00022723"/>
    </source>
</evidence>
<dbReference type="RefSeq" id="WP_212534999.1">
    <property type="nucleotide sequence ID" value="NZ_JAGTUU010000001.1"/>
</dbReference>
<dbReference type="PANTHER" id="PTHR47870">
    <property type="entry name" value="CYTOCHROME C-TYPE BIOGENESIS PROTEIN CCMH"/>
    <property type="match status" value="1"/>
</dbReference>
<keyword evidence="12" id="KW-1185">Reference proteome</keyword>